<dbReference type="Gene3D" id="3.40.50.150">
    <property type="entry name" value="Vaccinia Virus protein VP39"/>
    <property type="match status" value="1"/>
</dbReference>
<accession>A0A830GPM9</accession>
<keyword evidence="1" id="KW-0489">Methyltransferase</keyword>
<organism evidence="7 8">
    <name type="scientific">Haloarcula pellucida</name>
    <dbReference type="NCBI Taxonomy" id="1427151"/>
    <lineage>
        <taxon>Archaea</taxon>
        <taxon>Methanobacteriati</taxon>
        <taxon>Methanobacteriota</taxon>
        <taxon>Stenosarchaea group</taxon>
        <taxon>Halobacteria</taxon>
        <taxon>Halobacteriales</taxon>
        <taxon>Haloarculaceae</taxon>
        <taxon>Haloarcula</taxon>
    </lineage>
</organism>
<dbReference type="InterPro" id="IPR054520">
    <property type="entry name" value="M_Eco57I_C"/>
</dbReference>
<name>A0A830GPM9_9EURY</name>
<reference evidence="7" key="1">
    <citation type="journal article" date="2014" name="Int. J. Syst. Evol. Microbiol.">
        <title>Complete genome sequence of Corynebacterium casei LMG S-19264T (=DSM 44701T), isolated from a smear-ripened cheese.</title>
        <authorList>
            <consortium name="US DOE Joint Genome Institute (JGI-PGF)"/>
            <person name="Walter F."/>
            <person name="Albersmeier A."/>
            <person name="Kalinowski J."/>
            <person name="Ruckert C."/>
        </authorList>
    </citation>
    <scope>NUCLEOTIDE SEQUENCE</scope>
    <source>
        <strain evidence="7">JCM 17820</strain>
    </source>
</reference>
<evidence type="ECO:0000256" key="1">
    <source>
        <dbReference type="ARBA" id="ARBA00022603"/>
    </source>
</evidence>
<evidence type="ECO:0000259" key="6">
    <source>
        <dbReference type="Pfam" id="PF22837"/>
    </source>
</evidence>
<sequence>MSSDPSAADFRRRLRARFREYVRDAATPFDAVSLDEDVGEKRAAIVVESARTGGLAVVVTSETAGPLAADVVERACEYAAEAGVDHVATCNARDLFLFADADAAAGAYYYLDFRPVDLGDPTLDGRLPALLDAVRSLAADVTLPEQAARKRLLGTVQSFHGAVWPRLRTLARDSYETNPSFTAGFDAWVEANDYAPLDADARFTLAAKQYAYLLATEALFLDVLCEQPPDSAEPGVTVGSLVDGVAVDSVEHHLEGRCELDHDPEVESGRSLFASFPHDADTRTALGTLLDRLDATALSDVEEDVLGELYERLVPASERKAQGQFYTHPDVAAAICDWTLQSDGDRVPRVLDPASGSGTFPVEAYHRIRDGSSTATHQEALDNLVAVDVNRFPLRLTALNLSSRTVREQTEAVHTLADSFFDVSPRDERLPDAGTERRRPGSFDAVVGNPPYIRQEDLSPDKEHFREHLRAYGPEDATPYYSGAGKLSKQSDAYVYFVTHALRFLREGGRLGVVVPTKWLTTKYGESFQEFLYDQTKVHAVVGFADRAFSALVDTVLLFVEKCADERARRETTTDFVRVKERLPPETLASVAGSHRSVPDDRLFDIETHDEYRVTSVPQQHLAEQGGQKLGYYLYGPSPFVPLVNSEKTRRLDAFADVAFGNKTGHNGFFLLDEDDVAQWGVDERFLRPAIRSIRDIDSARLDETGQYLLDFHEYVEAFEADWTGLRSTPDLAAAVKDQLREDGYHSTLRYLEYGEDEGVPDGRTVSTHTPWFNLGELLVPDVLHPVFYNERVFTVENAGGFAPTNAIQCVDVTDHENVLPHVLNSTVYKILLELWGRHEGGGALQLLTYEVASVPVPNPDLMSDEIRDRISRAGRALVRGERGAQDGLDAALLDFLELDMSPGELQAAHRGMVRQRVDGAASENVQVRAVDDLDDYDLDSLIPEFEPESDYNASLREF</sequence>
<comment type="caution">
    <text evidence="7">The sequence shown here is derived from an EMBL/GenBank/DDBJ whole genome shotgun (WGS) entry which is preliminary data.</text>
</comment>
<keyword evidence="2" id="KW-0808">Transferase</keyword>
<dbReference type="SUPFAM" id="SSF53335">
    <property type="entry name" value="S-adenosyl-L-methionine-dependent methyltransferases"/>
    <property type="match status" value="1"/>
</dbReference>
<gene>
    <name evidence="7" type="ORF">GCM10009030_28200</name>
</gene>
<keyword evidence="8" id="KW-1185">Reference proteome</keyword>
<dbReference type="InterPro" id="IPR050953">
    <property type="entry name" value="N4_N6_ade-DNA_methylase"/>
</dbReference>
<evidence type="ECO:0000256" key="3">
    <source>
        <dbReference type="ARBA" id="ARBA00022691"/>
    </source>
</evidence>
<dbReference type="GO" id="GO:0032259">
    <property type="term" value="P:methylation"/>
    <property type="evidence" value="ECO:0007669"/>
    <property type="project" value="UniProtKB-KW"/>
</dbReference>
<dbReference type="Pfam" id="PF22837">
    <property type="entry name" value="M_Eco57I_C"/>
    <property type="match status" value="1"/>
</dbReference>
<dbReference type="GO" id="GO:0003677">
    <property type="term" value="F:DNA binding"/>
    <property type="evidence" value="ECO:0007669"/>
    <property type="project" value="InterPro"/>
</dbReference>
<feature type="domain" description="Type II methyltransferase M.Eco57I C-terminal" evidence="6">
    <location>
        <begin position="644"/>
        <end position="874"/>
    </location>
</feature>
<keyword evidence="3" id="KW-0949">S-adenosyl-L-methionine</keyword>
<dbReference type="GO" id="GO:0009307">
    <property type="term" value="P:DNA restriction-modification system"/>
    <property type="evidence" value="ECO:0007669"/>
    <property type="project" value="UniProtKB-KW"/>
</dbReference>
<evidence type="ECO:0000259" key="5">
    <source>
        <dbReference type="Pfam" id="PF02384"/>
    </source>
</evidence>
<dbReference type="InterPro" id="IPR029063">
    <property type="entry name" value="SAM-dependent_MTases_sf"/>
</dbReference>
<dbReference type="InterPro" id="IPR003356">
    <property type="entry name" value="DNA_methylase_A-5"/>
</dbReference>
<feature type="domain" description="DNA methylase adenine-specific" evidence="5">
    <location>
        <begin position="302"/>
        <end position="570"/>
    </location>
</feature>
<dbReference type="Proteomes" id="UP000605784">
    <property type="component" value="Unassembled WGS sequence"/>
</dbReference>
<dbReference type="Pfam" id="PF02384">
    <property type="entry name" value="N6_Mtase"/>
    <property type="match status" value="1"/>
</dbReference>
<dbReference type="GO" id="GO:0009007">
    <property type="term" value="F:site-specific DNA-methyltransferase (adenine-specific) activity"/>
    <property type="evidence" value="ECO:0007669"/>
    <property type="project" value="UniProtKB-EC"/>
</dbReference>
<evidence type="ECO:0008006" key="9">
    <source>
        <dbReference type="Google" id="ProtNLM"/>
    </source>
</evidence>
<dbReference type="EMBL" id="BMOU01000004">
    <property type="protein sequence ID" value="GGN98123.1"/>
    <property type="molecule type" value="Genomic_DNA"/>
</dbReference>
<dbReference type="PANTHER" id="PTHR33841">
    <property type="entry name" value="DNA METHYLTRANSFERASE YEEA-RELATED"/>
    <property type="match status" value="1"/>
</dbReference>
<dbReference type="GO" id="GO:0008170">
    <property type="term" value="F:N-methyltransferase activity"/>
    <property type="evidence" value="ECO:0007669"/>
    <property type="project" value="InterPro"/>
</dbReference>
<reference evidence="7" key="2">
    <citation type="submission" date="2020-09" db="EMBL/GenBank/DDBJ databases">
        <authorList>
            <person name="Sun Q."/>
            <person name="Ohkuma M."/>
        </authorList>
    </citation>
    <scope>NUCLEOTIDE SEQUENCE</scope>
    <source>
        <strain evidence="7">JCM 17820</strain>
    </source>
</reference>
<dbReference type="RefSeq" id="WP_188999097.1">
    <property type="nucleotide sequence ID" value="NZ_BMOU01000004.1"/>
</dbReference>
<evidence type="ECO:0000313" key="7">
    <source>
        <dbReference type="EMBL" id="GGN98123.1"/>
    </source>
</evidence>
<dbReference type="InterPro" id="IPR002052">
    <property type="entry name" value="DNA_methylase_N6_adenine_CS"/>
</dbReference>
<dbReference type="PROSITE" id="PS00092">
    <property type="entry name" value="N6_MTASE"/>
    <property type="match status" value="1"/>
</dbReference>
<dbReference type="CDD" id="cd00945">
    <property type="entry name" value="Aldolase_Class_I"/>
    <property type="match status" value="1"/>
</dbReference>
<evidence type="ECO:0000256" key="2">
    <source>
        <dbReference type="ARBA" id="ARBA00022679"/>
    </source>
</evidence>
<proteinExistence type="predicted"/>
<keyword evidence="4" id="KW-0680">Restriction system</keyword>
<dbReference type="PANTHER" id="PTHR33841:SF5">
    <property type="entry name" value="DNA METHYLASE (MODIFICATION METHYLASE) (METHYLTRANSFERASE)-RELATED"/>
    <property type="match status" value="1"/>
</dbReference>
<protein>
    <recommendedName>
        <fullName evidence="9">Site-specific DNA-methyltransferase (adenine-specific)</fullName>
    </recommendedName>
</protein>
<dbReference type="PRINTS" id="PR00507">
    <property type="entry name" value="N12N6MTFRASE"/>
</dbReference>
<evidence type="ECO:0000313" key="8">
    <source>
        <dbReference type="Proteomes" id="UP000605784"/>
    </source>
</evidence>
<dbReference type="AlphaFoldDB" id="A0A830GPM9"/>
<evidence type="ECO:0000256" key="4">
    <source>
        <dbReference type="ARBA" id="ARBA00022747"/>
    </source>
</evidence>